<feature type="region of interest" description="Disordered" evidence="1">
    <location>
        <begin position="1"/>
        <end position="21"/>
    </location>
</feature>
<evidence type="ECO:0000313" key="2">
    <source>
        <dbReference type="EMBL" id="KNC24536.1"/>
    </source>
</evidence>
<proteinExistence type="predicted"/>
<comment type="caution">
    <text evidence="2">The sequence shown here is derived from an EMBL/GenBank/DDBJ whole genome shotgun (WGS) entry which is preliminary data.</text>
</comment>
<name>A0A0L0BX08_LUCCU</name>
<sequence length="176" mass="20663">MDSDTMQQQNNSKGKRLLASLPPHPFMRTVDFKSTGSSLFTSRPSLTQSHDQVPWGANTLIFNFNLHVYWNFACRHRKLHSRDRPGIFYRQLWRLLEFCLSDYRHRKLHSRYRPGIFFRQLWPIRDDNGKPDIPKSKTLVKSTSKGKGFSKNKGEKKPDNEKGSQVKTLEDFSYTV</sequence>
<feature type="compositionally biased region" description="Polar residues" evidence="1">
    <location>
        <begin position="1"/>
        <end position="12"/>
    </location>
</feature>
<organism evidence="2 3">
    <name type="scientific">Lucilia cuprina</name>
    <name type="common">Green bottle fly</name>
    <name type="synonym">Australian sheep blowfly</name>
    <dbReference type="NCBI Taxonomy" id="7375"/>
    <lineage>
        <taxon>Eukaryota</taxon>
        <taxon>Metazoa</taxon>
        <taxon>Ecdysozoa</taxon>
        <taxon>Arthropoda</taxon>
        <taxon>Hexapoda</taxon>
        <taxon>Insecta</taxon>
        <taxon>Pterygota</taxon>
        <taxon>Neoptera</taxon>
        <taxon>Endopterygota</taxon>
        <taxon>Diptera</taxon>
        <taxon>Brachycera</taxon>
        <taxon>Muscomorpha</taxon>
        <taxon>Oestroidea</taxon>
        <taxon>Calliphoridae</taxon>
        <taxon>Luciliinae</taxon>
        <taxon>Lucilia</taxon>
    </lineage>
</organism>
<dbReference type="Proteomes" id="UP000037069">
    <property type="component" value="Unassembled WGS sequence"/>
</dbReference>
<reference evidence="2 3" key="1">
    <citation type="journal article" date="2015" name="Nat. Commun.">
        <title>Lucilia cuprina genome unlocks parasitic fly biology to underpin future interventions.</title>
        <authorList>
            <person name="Anstead C.A."/>
            <person name="Korhonen P.K."/>
            <person name="Young N.D."/>
            <person name="Hall R.S."/>
            <person name="Jex A.R."/>
            <person name="Murali S.C."/>
            <person name="Hughes D.S."/>
            <person name="Lee S.F."/>
            <person name="Perry T."/>
            <person name="Stroehlein A.J."/>
            <person name="Ansell B.R."/>
            <person name="Breugelmans B."/>
            <person name="Hofmann A."/>
            <person name="Qu J."/>
            <person name="Dugan S."/>
            <person name="Lee S.L."/>
            <person name="Chao H."/>
            <person name="Dinh H."/>
            <person name="Han Y."/>
            <person name="Doddapaneni H.V."/>
            <person name="Worley K.C."/>
            <person name="Muzny D.M."/>
            <person name="Ioannidis P."/>
            <person name="Waterhouse R.M."/>
            <person name="Zdobnov E.M."/>
            <person name="James P.J."/>
            <person name="Bagnall N.H."/>
            <person name="Kotze A.C."/>
            <person name="Gibbs R.A."/>
            <person name="Richards S."/>
            <person name="Batterham P."/>
            <person name="Gasser R.B."/>
        </authorList>
    </citation>
    <scope>NUCLEOTIDE SEQUENCE [LARGE SCALE GENOMIC DNA]</scope>
    <source>
        <strain evidence="2 3">LS</strain>
        <tissue evidence="2">Full body</tissue>
    </source>
</reference>
<evidence type="ECO:0000313" key="3">
    <source>
        <dbReference type="Proteomes" id="UP000037069"/>
    </source>
</evidence>
<gene>
    <name evidence="2" type="ORF">FF38_08337</name>
</gene>
<protein>
    <submittedName>
        <fullName evidence="2">Uncharacterized protein</fullName>
    </submittedName>
</protein>
<feature type="region of interest" description="Disordered" evidence="1">
    <location>
        <begin position="129"/>
        <end position="176"/>
    </location>
</feature>
<dbReference type="AlphaFoldDB" id="A0A0L0BX08"/>
<feature type="compositionally biased region" description="Basic and acidic residues" evidence="1">
    <location>
        <begin position="152"/>
        <end position="170"/>
    </location>
</feature>
<dbReference type="EMBL" id="JRES01001216">
    <property type="protein sequence ID" value="KNC24536.1"/>
    <property type="molecule type" value="Genomic_DNA"/>
</dbReference>
<accession>A0A0L0BX08</accession>
<evidence type="ECO:0000256" key="1">
    <source>
        <dbReference type="SAM" id="MobiDB-lite"/>
    </source>
</evidence>
<keyword evidence="3" id="KW-1185">Reference proteome</keyword>